<dbReference type="GO" id="GO:0005524">
    <property type="term" value="F:ATP binding"/>
    <property type="evidence" value="ECO:0007669"/>
    <property type="project" value="UniProtKB-KW"/>
</dbReference>
<dbReference type="InterPro" id="IPR020568">
    <property type="entry name" value="Ribosomal_Su5_D2-typ_SF"/>
</dbReference>
<dbReference type="InterPro" id="IPR003593">
    <property type="entry name" value="AAA+_ATPase"/>
</dbReference>
<dbReference type="Proteomes" id="UP000231382">
    <property type="component" value="Unassembled WGS sequence"/>
</dbReference>
<dbReference type="SMART" id="SM00382">
    <property type="entry name" value="AAA"/>
    <property type="match status" value="1"/>
</dbReference>
<protein>
    <submittedName>
        <fullName evidence="5">Magnesium chelatase</fullName>
    </submittedName>
</protein>
<evidence type="ECO:0000313" key="5">
    <source>
        <dbReference type="EMBL" id="PIS07520.1"/>
    </source>
</evidence>
<dbReference type="InterPro" id="IPR001208">
    <property type="entry name" value="MCM_dom"/>
</dbReference>
<accession>A0A2H0W621</accession>
<organism evidence="5 6">
    <name type="scientific">Candidatus Berkelbacteria bacterium CG10_big_fil_rev_8_21_14_0_10_43_13</name>
    <dbReference type="NCBI Taxonomy" id="1974514"/>
    <lineage>
        <taxon>Bacteria</taxon>
        <taxon>Candidatus Berkelbacteria</taxon>
    </lineage>
</organism>
<dbReference type="SUPFAM" id="SSF54211">
    <property type="entry name" value="Ribosomal protein S5 domain 2-like"/>
    <property type="match status" value="1"/>
</dbReference>
<keyword evidence="3" id="KW-0067">ATP-binding</keyword>
<dbReference type="InterPro" id="IPR004482">
    <property type="entry name" value="Mg_chelat-rel"/>
</dbReference>
<evidence type="ECO:0000256" key="1">
    <source>
        <dbReference type="ARBA" id="ARBA00006354"/>
    </source>
</evidence>
<feature type="domain" description="AAA+ ATPase" evidence="4">
    <location>
        <begin position="218"/>
        <end position="401"/>
    </location>
</feature>
<dbReference type="Pfam" id="PF13335">
    <property type="entry name" value="Mg_chelatase_C"/>
    <property type="match status" value="1"/>
</dbReference>
<sequence length="513" mass="56518">MNKVAKIFSAATVGLDSYLVEVEVDIGAGLPSFTIVGLPDKAIEESKERVRAAIKNSGVFFPQHRLTINLAPADIKKEGPSFDLPIAVGILLAGEQFDQVKDFETSIFIGELSLDGKLRSVSGVLPIAMYAMEHGYETIFVPTENAEEAALIKGLRVLPVESLTQLIKHLRGEEIIQVHKKVASTESRVPSREELQFDFAYVAGQEQSKRALEIAAAGHHNILLSGPPGSGKTLLARSLPTILPEMDEDEMLEVMKIYSVAGLFNSNSSLIKSRPFRSPHHTTSSVAIVGGGTWPKPGEISLSHRGVLFLDEFPEFPRSVLEALRQPLEDGIVTVSRATGSLTFPAEFLLVAAQNPCPCGYLSDPEKHCICTPTQIIRYQKKISGPILDRIDIHIEVPRVKYEKLASEKVAEESGKVKERVEKARAVQRKRFCKSKKKANAEMGAREVKSFCKLSDNAEKLIGQAVESMKLSARVYHRLLKLARTIADLEGSEEITSNHIAEALQYRPKEKSY</sequence>
<dbReference type="SUPFAM" id="SSF52540">
    <property type="entry name" value="P-loop containing nucleoside triphosphate hydrolases"/>
    <property type="match status" value="1"/>
</dbReference>
<dbReference type="PANTHER" id="PTHR32039">
    <property type="entry name" value="MAGNESIUM-CHELATASE SUBUNIT CHLI"/>
    <property type="match status" value="1"/>
</dbReference>
<dbReference type="InterPro" id="IPR014721">
    <property type="entry name" value="Ribsml_uS5_D2-typ_fold_subgr"/>
</dbReference>
<dbReference type="NCBIfam" id="TIGR00368">
    <property type="entry name" value="YifB family Mg chelatase-like AAA ATPase"/>
    <property type="match status" value="1"/>
</dbReference>
<dbReference type="InterPro" id="IPR027417">
    <property type="entry name" value="P-loop_NTPase"/>
</dbReference>
<dbReference type="Gene3D" id="3.30.230.10">
    <property type="match status" value="1"/>
</dbReference>
<evidence type="ECO:0000256" key="2">
    <source>
        <dbReference type="ARBA" id="ARBA00022741"/>
    </source>
</evidence>
<dbReference type="InterPro" id="IPR025158">
    <property type="entry name" value="Mg_chelat-rel_C"/>
</dbReference>
<proteinExistence type="inferred from homology"/>
<gene>
    <name evidence="5" type="ORF">COT78_03225</name>
</gene>
<reference evidence="6" key="1">
    <citation type="submission" date="2017-09" db="EMBL/GenBank/DDBJ databases">
        <title>Depth-based differentiation of microbial function through sediment-hosted aquifers and enrichment of novel symbionts in the deep terrestrial subsurface.</title>
        <authorList>
            <person name="Probst A.J."/>
            <person name="Ladd B."/>
            <person name="Jarett J.K."/>
            <person name="Geller-Mcgrath D.E."/>
            <person name="Sieber C.M.K."/>
            <person name="Emerson J.B."/>
            <person name="Anantharaman K."/>
            <person name="Thomas B.C."/>
            <person name="Malmstrom R."/>
            <person name="Stieglmeier M."/>
            <person name="Klingl A."/>
            <person name="Woyke T."/>
            <person name="Ryan C.M."/>
            <person name="Banfield J.F."/>
        </authorList>
    </citation>
    <scope>NUCLEOTIDE SEQUENCE [LARGE SCALE GENOMIC DNA]</scope>
</reference>
<keyword evidence="2" id="KW-0547">Nucleotide-binding</keyword>
<evidence type="ECO:0000313" key="6">
    <source>
        <dbReference type="Proteomes" id="UP000231382"/>
    </source>
</evidence>
<evidence type="ECO:0000256" key="3">
    <source>
        <dbReference type="ARBA" id="ARBA00022840"/>
    </source>
</evidence>
<dbReference type="AlphaFoldDB" id="A0A2H0W621"/>
<comment type="caution">
    <text evidence="5">The sequence shown here is derived from an EMBL/GenBank/DDBJ whole genome shotgun (WGS) entry which is preliminary data.</text>
</comment>
<dbReference type="PANTHER" id="PTHR32039:SF7">
    <property type="entry name" value="COMPETENCE PROTEIN COMM"/>
    <property type="match status" value="1"/>
</dbReference>
<dbReference type="Pfam" id="PF01078">
    <property type="entry name" value="Mg_chelatase"/>
    <property type="match status" value="1"/>
</dbReference>
<comment type="similarity">
    <text evidence="1">Belongs to the Mg-chelatase subunits D/I family. ComM subfamily.</text>
</comment>
<name>A0A2H0W621_9BACT</name>
<dbReference type="GO" id="GO:0003677">
    <property type="term" value="F:DNA binding"/>
    <property type="evidence" value="ECO:0007669"/>
    <property type="project" value="InterPro"/>
</dbReference>
<dbReference type="Gene3D" id="3.40.50.300">
    <property type="entry name" value="P-loop containing nucleotide triphosphate hydrolases"/>
    <property type="match status" value="1"/>
</dbReference>
<dbReference type="InterPro" id="IPR045006">
    <property type="entry name" value="CHLI-like"/>
</dbReference>
<dbReference type="Pfam" id="PF13541">
    <property type="entry name" value="ChlI"/>
    <property type="match status" value="1"/>
</dbReference>
<dbReference type="EMBL" id="PEZW01000020">
    <property type="protein sequence ID" value="PIS07520.1"/>
    <property type="molecule type" value="Genomic_DNA"/>
</dbReference>
<evidence type="ECO:0000259" key="4">
    <source>
        <dbReference type="SMART" id="SM00382"/>
    </source>
</evidence>
<dbReference type="InterPro" id="IPR000523">
    <property type="entry name" value="Mg_chelatse_chII-like_cat_dom"/>
</dbReference>
<dbReference type="PRINTS" id="PR01657">
    <property type="entry name" value="MCMFAMILY"/>
</dbReference>